<sequence>MAGRGELTEAAWERMGVITSTPPAHVKFRHCLGAAQGHWVLLHPVVLEYESTRSTTKTRVEPAGINGEGDWLP</sequence>
<evidence type="ECO:0008006" key="4">
    <source>
        <dbReference type="Google" id="ProtNLM"/>
    </source>
</evidence>
<proteinExistence type="predicted"/>
<reference evidence="2" key="1">
    <citation type="submission" date="2020-09" db="EMBL/GenBank/DDBJ databases">
        <title>Whole genome shotgun sequence of Streptomyces xanthophaeus NBRC 12829.</title>
        <authorList>
            <person name="Komaki H."/>
            <person name="Tamura T."/>
        </authorList>
    </citation>
    <scope>NUCLEOTIDE SEQUENCE</scope>
    <source>
        <strain evidence="2">NBRC 12829</strain>
    </source>
</reference>
<feature type="region of interest" description="Disordered" evidence="1">
    <location>
        <begin position="52"/>
        <end position="73"/>
    </location>
</feature>
<evidence type="ECO:0000313" key="2">
    <source>
        <dbReference type="EMBL" id="GHI83921.1"/>
    </source>
</evidence>
<protein>
    <recommendedName>
        <fullName evidence="4">Transposase</fullName>
    </recommendedName>
</protein>
<name>A0A919GWB9_9ACTN</name>
<comment type="caution">
    <text evidence="2">The sequence shown here is derived from an EMBL/GenBank/DDBJ whole genome shotgun (WGS) entry which is preliminary data.</text>
</comment>
<accession>A0A919GWB9</accession>
<organism evidence="2 3">
    <name type="scientific">Streptomyces xanthophaeus</name>
    <dbReference type="NCBI Taxonomy" id="67385"/>
    <lineage>
        <taxon>Bacteria</taxon>
        <taxon>Bacillati</taxon>
        <taxon>Actinomycetota</taxon>
        <taxon>Actinomycetes</taxon>
        <taxon>Kitasatosporales</taxon>
        <taxon>Streptomycetaceae</taxon>
        <taxon>Streptomyces</taxon>
    </lineage>
</organism>
<keyword evidence="3" id="KW-1185">Reference proteome</keyword>
<dbReference type="Proteomes" id="UP000600026">
    <property type="component" value="Unassembled WGS sequence"/>
</dbReference>
<gene>
    <name evidence="2" type="ORF">Sxan_12850</name>
</gene>
<dbReference type="EMBL" id="BNEE01000004">
    <property type="protein sequence ID" value="GHI83921.1"/>
    <property type="molecule type" value="Genomic_DNA"/>
</dbReference>
<dbReference type="AlphaFoldDB" id="A0A919GWB9"/>
<evidence type="ECO:0000256" key="1">
    <source>
        <dbReference type="SAM" id="MobiDB-lite"/>
    </source>
</evidence>
<evidence type="ECO:0000313" key="3">
    <source>
        <dbReference type="Proteomes" id="UP000600026"/>
    </source>
</evidence>